<dbReference type="AlphaFoldDB" id="A0A1U7CX03"/>
<dbReference type="RefSeq" id="WP_076349759.1">
    <property type="nucleotide sequence ID" value="NZ_CP019082.1"/>
</dbReference>
<reference evidence="3" key="1">
    <citation type="submission" date="2016-12" db="EMBL/GenBank/DDBJ databases">
        <title>Comparative genomics of four Isosphaeraceae planctomycetes: a common pool of plasmids and glycoside hydrolase genes.</title>
        <authorList>
            <person name="Ivanova A."/>
        </authorList>
    </citation>
    <scope>NUCLEOTIDE SEQUENCE [LARGE SCALE GENOMIC DNA]</scope>
    <source>
        <strain evidence="3">PX4</strain>
    </source>
</reference>
<name>A0A1U7CX03_9BACT</name>
<dbReference type="OrthoDB" id="279226at2"/>
<evidence type="ECO:0000256" key="1">
    <source>
        <dbReference type="SAM" id="MobiDB-lite"/>
    </source>
</evidence>
<proteinExistence type="predicted"/>
<keyword evidence="3" id="KW-1185">Reference proteome</keyword>
<feature type="compositionally biased region" description="Polar residues" evidence="1">
    <location>
        <begin position="47"/>
        <end position="62"/>
    </location>
</feature>
<evidence type="ECO:0000313" key="3">
    <source>
        <dbReference type="Proteomes" id="UP000186309"/>
    </source>
</evidence>
<accession>A0A1U7CX03</accession>
<feature type="region of interest" description="Disordered" evidence="1">
    <location>
        <begin position="1"/>
        <end position="89"/>
    </location>
</feature>
<evidence type="ECO:0000313" key="2">
    <source>
        <dbReference type="EMBL" id="APW63419.1"/>
    </source>
</evidence>
<dbReference type="KEGG" id="pbor:BSF38_04986"/>
<organism evidence="2 3">
    <name type="scientific">Paludisphaera borealis</name>
    <dbReference type="NCBI Taxonomy" id="1387353"/>
    <lineage>
        <taxon>Bacteria</taxon>
        <taxon>Pseudomonadati</taxon>
        <taxon>Planctomycetota</taxon>
        <taxon>Planctomycetia</taxon>
        <taxon>Isosphaerales</taxon>
        <taxon>Isosphaeraceae</taxon>
        <taxon>Paludisphaera</taxon>
    </lineage>
</organism>
<protein>
    <submittedName>
        <fullName evidence="2">Uncharacterized protein</fullName>
    </submittedName>
</protein>
<dbReference type="Proteomes" id="UP000186309">
    <property type="component" value="Chromosome"/>
</dbReference>
<dbReference type="EMBL" id="CP019082">
    <property type="protein sequence ID" value="APW63419.1"/>
    <property type="molecule type" value="Genomic_DNA"/>
</dbReference>
<sequence>MITGNPLTEPPHTPFPDALASSDSESSPGPFPPSSPPNAGQPLVVPETTTADDISLILTTSIEKPEPDPMLGSAYPSATSPPESIPGGAHEPLATFSMPASASTSDPLGLDIGIQLAPSSDSVAKKRATAEVSGDEIEGHAGYDSKPPYSLPTLLLVSYASAVTLALAWVLWTGRGLSRPTADHGGSVSSSLPAIDWAKVSAPKRAPVSSLPADRVTGLGKPLVIGDLEVTPIVVLFQNVRVYRIVDPDAERRENPACLVLTLRLRNKSSDRRLTPLELASVRDAVDPTEASFIETASGERIAMFKLAMESEWSIENQSFPAVEPGGAEDVILVSEPVEEPRLASPLVWRIKLKTGVGRSEEIGVRFARQEIGDSDH</sequence>
<gene>
    <name evidence="2" type="ORF">BSF38_04986</name>
</gene>